<protein>
    <submittedName>
        <fullName evidence="1">Uncharacterized protein</fullName>
    </submittedName>
</protein>
<gene>
    <name evidence="1" type="ordered locus">BLASA_0613</name>
</gene>
<organism evidence="1 2">
    <name type="scientific">Blastococcus saxobsidens (strain DD2)</name>
    <dbReference type="NCBI Taxonomy" id="1146883"/>
    <lineage>
        <taxon>Bacteria</taxon>
        <taxon>Bacillati</taxon>
        <taxon>Actinomycetota</taxon>
        <taxon>Actinomycetes</taxon>
        <taxon>Geodermatophilales</taxon>
        <taxon>Geodermatophilaceae</taxon>
        <taxon>Blastococcus</taxon>
    </lineage>
</organism>
<dbReference type="EMBL" id="FO117623">
    <property type="protein sequence ID" value="CCG01569.1"/>
    <property type="molecule type" value="Genomic_DNA"/>
</dbReference>
<evidence type="ECO:0000313" key="2">
    <source>
        <dbReference type="Proteomes" id="UP000007517"/>
    </source>
</evidence>
<reference evidence="2" key="2">
    <citation type="submission" date="2012-02" db="EMBL/GenBank/DDBJ databases">
        <title>Complete genome sequence of Blastococcus saxobsidens strain DD2.</title>
        <authorList>
            <person name="Genoscope."/>
        </authorList>
    </citation>
    <scope>NUCLEOTIDE SEQUENCE [LARGE SCALE GENOMIC DNA]</scope>
    <source>
        <strain evidence="2">DD2</strain>
    </source>
</reference>
<proteinExistence type="predicted"/>
<dbReference type="AlphaFoldDB" id="H6RQP2"/>
<reference evidence="1 2" key="1">
    <citation type="journal article" date="2012" name="J. Bacteriol.">
        <title>Genome Sequence of Blastococcus saxobsidens DD2, a Stone-Inhabiting Bacterium.</title>
        <authorList>
            <person name="Chouaia B."/>
            <person name="Crotti E."/>
            <person name="Brusetti L."/>
            <person name="Daffonchio D."/>
            <person name="Essoussi I."/>
            <person name="Nouioui I."/>
            <person name="Sbissi I."/>
            <person name="Ghodhbane-Gtari F."/>
            <person name="Gtari M."/>
            <person name="Vacherie B."/>
            <person name="Barbe V."/>
            <person name="Medigue C."/>
            <person name="Gury J."/>
            <person name="Pujic P."/>
            <person name="Normand P."/>
        </authorList>
    </citation>
    <scope>NUCLEOTIDE SEQUENCE [LARGE SCALE GENOMIC DNA]</scope>
    <source>
        <strain evidence="1 2">DD2</strain>
    </source>
</reference>
<accession>H6RQP2</accession>
<dbReference type="RefSeq" id="WP_014374482.1">
    <property type="nucleotide sequence ID" value="NC_016943.1"/>
</dbReference>
<keyword evidence="2" id="KW-1185">Reference proteome</keyword>
<dbReference type="HOGENOM" id="CLU_1451815_0_0_11"/>
<evidence type="ECO:0000313" key="1">
    <source>
        <dbReference type="EMBL" id="CCG01569.1"/>
    </source>
</evidence>
<name>H6RQP2_BLASD</name>
<dbReference type="Proteomes" id="UP000007517">
    <property type="component" value="Chromosome"/>
</dbReference>
<sequence length="186" mass="19469">MSYDALAESVRLLEGAPPASDARLSRRVRYAALAVDRDGDVAITMFLRRGVSGQPLLDLHSLELTGGGWRLLGGGGGPGDEALDPRPALADLPGPAVSLGGGGTAGSRRGLLGRRRTTWVSWAEFRAAEEVALVRVGDRHVPVAGHGMAVVVWAGMPPTVTALDASGEELGRVPLRASSSREYRDP</sequence>
<dbReference type="KEGG" id="bsd:BLASA_0613"/>